<dbReference type="InterPro" id="IPR020846">
    <property type="entry name" value="MFS_dom"/>
</dbReference>
<dbReference type="NCBIfam" id="TIGR00879">
    <property type="entry name" value="SP"/>
    <property type="match status" value="1"/>
</dbReference>
<evidence type="ECO:0000259" key="10">
    <source>
        <dbReference type="PROSITE" id="PS50850"/>
    </source>
</evidence>
<dbReference type="Gene3D" id="1.20.1250.20">
    <property type="entry name" value="MFS general substrate transporter like domains"/>
    <property type="match status" value="2"/>
</dbReference>
<evidence type="ECO:0000256" key="9">
    <source>
        <dbReference type="SAM" id="Phobius"/>
    </source>
</evidence>
<evidence type="ECO:0000256" key="6">
    <source>
        <dbReference type="ARBA" id="ARBA00022989"/>
    </source>
</evidence>
<dbReference type="PANTHER" id="PTHR48020:SF12">
    <property type="entry name" value="PROTON MYO-INOSITOL COTRANSPORTER"/>
    <property type="match status" value="1"/>
</dbReference>
<sequence length="448" mass="48706">MKKSKIYTIYIYFFGALGGLLFGYDTGVISGALLFITKEFNLTPTLEGLVVSSVMFGAILGSIISGPVSDRIGRKKLIFILGLIFTLSTIGSSWPPNISVMIISRLILGIAVGGASGMVPMYLAELSPANNRGAITAINSIMNTSGMLLAYIINYSLSHTGNWHLMLGFALIPSVLLSLGMIFMPESPKWLAQKKNITKAKNVLRLTHKDERAVEHEIFVMESLAKKEEKGEFLDIFKSWCRPIIFIGFMIAILQQLVGTNAILYYAPTILSQSGLGDSAAITSTVGIGTVNVIMTIVGVLLVDKIGRKKMLLTGSVGMGISLSIIGVAEFFPGNIGLIMILAMCLFMVSFSSTWGMITWVVLAEIFPLKIRGSAMGICTLGLWTTNAFISLLFPVFVEKLGTGTIFIIFAIVCGFSFYFVKTKLPETKGKTLEEIELDMRFGKSKIS</sequence>
<keyword evidence="4" id="KW-1003">Cell membrane</keyword>
<dbReference type="Proteomes" id="UP000240859">
    <property type="component" value="Unassembled WGS sequence"/>
</dbReference>
<dbReference type="CDD" id="cd17359">
    <property type="entry name" value="MFS_XylE_like"/>
    <property type="match status" value="1"/>
</dbReference>
<feature type="transmembrane region" description="Helical" evidence="9">
    <location>
        <begin position="244"/>
        <end position="267"/>
    </location>
</feature>
<evidence type="ECO:0000313" key="11">
    <source>
        <dbReference type="EMBL" id="PTI66388.1"/>
    </source>
</evidence>
<keyword evidence="7 9" id="KW-0472">Membrane</keyword>
<name>A0ABX5IKL9_9STAP</name>
<keyword evidence="5 9" id="KW-0812">Transmembrane</keyword>
<feature type="transmembrane region" description="Helical" evidence="9">
    <location>
        <begin position="48"/>
        <end position="65"/>
    </location>
</feature>
<accession>A0ABX5IKL9</accession>
<organism evidence="11 12">
    <name type="scientific">Staphylococcus succinus</name>
    <dbReference type="NCBI Taxonomy" id="61015"/>
    <lineage>
        <taxon>Bacteria</taxon>
        <taxon>Bacillati</taxon>
        <taxon>Bacillota</taxon>
        <taxon>Bacilli</taxon>
        <taxon>Bacillales</taxon>
        <taxon>Staphylococcaceae</taxon>
        <taxon>Staphylococcus</taxon>
    </lineage>
</organism>
<keyword evidence="12" id="KW-1185">Reference proteome</keyword>
<dbReference type="InterPro" id="IPR005829">
    <property type="entry name" value="Sugar_transporter_CS"/>
</dbReference>
<dbReference type="RefSeq" id="WP_107601346.1">
    <property type="nucleotide sequence ID" value="NZ_JBOIMJ010000001.1"/>
</dbReference>
<proteinExistence type="inferred from homology"/>
<feature type="transmembrane region" description="Helical" evidence="9">
    <location>
        <begin position="375"/>
        <end position="398"/>
    </location>
</feature>
<feature type="transmembrane region" description="Helical" evidence="9">
    <location>
        <begin position="163"/>
        <end position="184"/>
    </location>
</feature>
<dbReference type="InterPro" id="IPR036259">
    <property type="entry name" value="MFS_trans_sf"/>
</dbReference>
<dbReference type="PANTHER" id="PTHR48020">
    <property type="entry name" value="PROTON MYO-INOSITOL COTRANSPORTER"/>
    <property type="match status" value="1"/>
</dbReference>
<comment type="similarity">
    <text evidence="2 8">Belongs to the major facilitator superfamily. Sugar transporter (TC 2.A.1.1) family.</text>
</comment>
<dbReference type="InterPro" id="IPR003663">
    <property type="entry name" value="Sugar/inositol_transpt"/>
</dbReference>
<feature type="transmembrane region" description="Helical" evidence="9">
    <location>
        <begin position="135"/>
        <end position="157"/>
    </location>
</feature>
<keyword evidence="3 8" id="KW-0813">Transport</keyword>
<feature type="domain" description="Major facilitator superfamily (MFS) profile" evidence="10">
    <location>
        <begin position="11"/>
        <end position="429"/>
    </location>
</feature>
<feature type="transmembrane region" description="Helical" evidence="9">
    <location>
        <begin position="12"/>
        <end position="36"/>
    </location>
</feature>
<dbReference type="PRINTS" id="PR00171">
    <property type="entry name" value="SUGRTRNSPORT"/>
</dbReference>
<dbReference type="PROSITE" id="PS50850">
    <property type="entry name" value="MFS"/>
    <property type="match status" value="1"/>
</dbReference>
<evidence type="ECO:0000256" key="1">
    <source>
        <dbReference type="ARBA" id="ARBA00004651"/>
    </source>
</evidence>
<dbReference type="SUPFAM" id="SSF103473">
    <property type="entry name" value="MFS general substrate transporter"/>
    <property type="match status" value="1"/>
</dbReference>
<feature type="transmembrane region" description="Helical" evidence="9">
    <location>
        <begin position="312"/>
        <end position="332"/>
    </location>
</feature>
<evidence type="ECO:0000256" key="5">
    <source>
        <dbReference type="ARBA" id="ARBA00022692"/>
    </source>
</evidence>
<protein>
    <submittedName>
        <fullName evidence="11">MFS transporter</fullName>
    </submittedName>
</protein>
<feature type="transmembrane region" description="Helical" evidence="9">
    <location>
        <begin position="404"/>
        <end position="421"/>
    </location>
</feature>
<dbReference type="InterPro" id="IPR050814">
    <property type="entry name" value="Myo-inositol_Transporter"/>
</dbReference>
<evidence type="ECO:0000256" key="2">
    <source>
        <dbReference type="ARBA" id="ARBA00010992"/>
    </source>
</evidence>
<comment type="subcellular location">
    <subcellularLocation>
        <location evidence="1">Cell membrane</location>
        <topology evidence="1">Multi-pass membrane protein</topology>
    </subcellularLocation>
</comment>
<dbReference type="PROSITE" id="PS00217">
    <property type="entry name" value="SUGAR_TRANSPORT_2"/>
    <property type="match status" value="1"/>
</dbReference>
<evidence type="ECO:0000256" key="8">
    <source>
        <dbReference type="RuleBase" id="RU003346"/>
    </source>
</evidence>
<keyword evidence="6 9" id="KW-1133">Transmembrane helix</keyword>
<feature type="transmembrane region" description="Helical" evidence="9">
    <location>
        <begin position="338"/>
        <end position="363"/>
    </location>
</feature>
<evidence type="ECO:0000313" key="12">
    <source>
        <dbReference type="Proteomes" id="UP000240859"/>
    </source>
</evidence>
<dbReference type="InterPro" id="IPR047984">
    <property type="entry name" value="XylE-like"/>
</dbReference>
<reference evidence="11 12" key="1">
    <citation type="journal article" date="2016" name="Front. Microbiol.">
        <title>Comprehensive Phylogenetic Analysis of Bovine Non-aureus Staphylococci Species Based on Whole-Genome Sequencing.</title>
        <authorList>
            <person name="Naushad S."/>
            <person name="Barkema H.W."/>
            <person name="Luby C."/>
            <person name="Condas L.A."/>
            <person name="Nobrega D.B."/>
            <person name="Carson D.A."/>
            <person name="De Buck J."/>
        </authorList>
    </citation>
    <scope>NUCLEOTIDE SEQUENCE [LARGE SCALE GENOMIC DNA]</scope>
    <source>
        <strain evidence="11 12">SNUC 1084</strain>
    </source>
</reference>
<feature type="transmembrane region" description="Helical" evidence="9">
    <location>
        <begin position="100"/>
        <end position="123"/>
    </location>
</feature>
<comment type="caution">
    <text evidence="11">The sequence shown here is derived from an EMBL/GenBank/DDBJ whole genome shotgun (WGS) entry which is preliminary data.</text>
</comment>
<evidence type="ECO:0000256" key="7">
    <source>
        <dbReference type="ARBA" id="ARBA00023136"/>
    </source>
</evidence>
<dbReference type="EMBL" id="PZFR01000118">
    <property type="protein sequence ID" value="PTI66388.1"/>
    <property type="molecule type" value="Genomic_DNA"/>
</dbReference>
<feature type="transmembrane region" description="Helical" evidence="9">
    <location>
        <begin position="77"/>
        <end position="94"/>
    </location>
</feature>
<dbReference type="PROSITE" id="PS00216">
    <property type="entry name" value="SUGAR_TRANSPORT_1"/>
    <property type="match status" value="2"/>
</dbReference>
<evidence type="ECO:0000256" key="4">
    <source>
        <dbReference type="ARBA" id="ARBA00022475"/>
    </source>
</evidence>
<evidence type="ECO:0000256" key="3">
    <source>
        <dbReference type="ARBA" id="ARBA00022448"/>
    </source>
</evidence>
<dbReference type="InterPro" id="IPR005828">
    <property type="entry name" value="MFS_sugar_transport-like"/>
</dbReference>
<gene>
    <name evidence="11" type="ORF">BU057_12205</name>
</gene>
<dbReference type="Pfam" id="PF00083">
    <property type="entry name" value="Sugar_tr"/>
    <property type="match status" value="1"/>
</dbReference>
<feature type="transmembrane region" description="Helical" evidence="9">
    <location>
        <begin position="279"/>
        <end position="303"/>
    </location>
</feature>